<comment type="caution">
    <text evidence="8">The sequence shown here is derived from an EMBL/GenBank/DDBJ whole genome shotgun (WGS) entry which is preliminary data.</text>
</comment>
<evidence type="ECO:0000256" key="1">
    <source>
        <dbReference type="ARBA" id="ARBA00001974"/>
    </source>
</evidence>
<evidence type="ECO:0000256" key="4">
    <source>
        <dbReference type="ARBA" id="ARBA00022630"/>
    </source>
</evidence>
<evidence type="ECO:0000256" key="3">
    <source>
        <dbReference type="ARBA" id="ARBA00007588"/>
    </source>
</evidence>
<accession>A0ABT8CKR4</accession>
<dbReference type="PRINTS" id="PR00368">
    <property type="entry name" value="FADPNR"/>
</dbReference>
<sequence>MILFTNETKEFELVGIGCGPSNLSVASLLHNKPEITNIFFDQKPSFAWHDGMMLKNTSLQVSMFKDLVTLADPTNKFSFVSYLHHHGRLLQFLNSKFDQISRLEFADYLKWAAENNSNVCFNESVNSIDFNGEHFIINTSRRRVLGKHVVIGAGITPYVPQFVSDQLDCDTNFHIHEFAKRQRNFDGKKVVVVGGGQSGAEAVLELLNRTGNNAPREIIWLSRRENFFPIDDSPFTNDFFTPLIRTISLNKIQISVIVFLNAMYLLVTVSQSIHYEIFTNVFTSCDILSVLLCV</sequence>
<evidence type="ECO:0000256" key="2">
    <source>
        <dbReference type="ARBA" id="ARBA00004924"/>
    </source>
</evidence>
<dbReference type="Proteomes" id="UP001223712">
    <property type="component" value="Unassembled WGS sequence"/>
</dbReference>
<evidence type="ECO:0000256" key="5">
    <source>
        <dbReference type="ARBA" id="ARBA00022827"/>
    </source>
</evidence>
<dbReference type="PANTHER" id="PTHR42802">
    <property type="entry name" value="MONOOXYGENASE"/>
    <property type="match status" value="1"/>
</dbReference>
<keyword evidence="7" id="KW-0560">Oxidoreductase</keyword>
<comment type="similarity">
    <text evidence="3">Belongs to the lysine N(6)-hydroxylase/L-ornithine N(5)-oxygenase family.</text>
</comment>
<dbReference type="Pfam" id="PF13434">
    <property type="entry name" value="Lys_Orn_oxgnase"/>
    <property type="match status" value="1"/>
</dbReference>
<gene>
    <name evidence="8" type="ORF">QWY96_11470</name>
</gene>
<keyword evidence="4" id="KW-0285">Flavoprotein</keyword>
<keyword evidence="6" id="KW-0521">NADP</keyword>
<comment type="pathway">
    <text evidence="2">Siderophore biosynthesis.</text>
</comment>
<evidence type="ECO:0000256" key="6">
    <source>
        <dbReference type="ARBA" id="ARBA00022857"/>
    </source>
</evidence>
<keyword evidence="9" id="KW-1185">Reference proteome</keyword>
<reference evidence="9" key="1">
    <citation type="journal article" date="2019" name="Int. J. Syst. Evol. Microbiol.">
        <title>The Global Catalogue of Microorganisms (GCM) 10K type strain sequencing project: providing services to taxonomists for standard genome sequencing and annotation.</title>
        <authorList>
            <consortium name="The Broad Institute Genomics Platform"/>
            <consortium name="The Broad Institute Genome Sequencing Center for Infectious Disease"/>
            <person name="Wu L."/>
            <person name="Ma J."/>
        </authorList>
    </citation>
    <scope>NUCLEOTIDE SEQUENCE [LARGE SCALE GENOMIC DNA]</scope>
    <source>
        <strain evidence="9">CECT 7226</strain>
    </source>
</reference>
<dbReference type="SUPFAM" id="SSF51905">
    <property type="entry name" value="FAD/NAD(P)-binding domain"/>
    <property type="match status" value="1"/>
</dbReference>
<evidence type="ECO:0000313" key="9">
    <source>
        <dbReference type="Proteomes" id="UP001223712"/>
    </source>
</evidence>
<dbReference type="InterPro" id="IPR025700">
    <property type="entry name" value="Lys/Orn_oxygenase"/>
</dbReference>
<keyword evidence="5" id="KW-0274">FAD</keyword>
<comment type="cofactor">
    <cofactor evidence="1">
        <name>FAD</name>
        <dbReference type="ChEBI" id="CHEBI:57692"/>
    </cofactor>
</comment>
<dbReference type="PANTHER" id="PTHR42802:SF1">
    <property type="entry name" value="L-ORNITHINE N(5)-MONOOXYGENASE"/>
    <property type="match status" value="1"/>
</dbReference>
<dbReference type="EMBL" id="JAUFQY010000001">
    <property type="protein sequence ID" value="MDN3701356.1"/>
    <property type="molecule type" value="Genomic_DNA"/>
</dbReference>
<protein>
    <submittedName>
        <fullName evidence="8">SidA/IucD/PvdA family monooxygenase</fullName>
    </submittedName>
</protein>
<organism evidence="8 9">
    <name type="scientific">Vibrio artabrorum</name>
    <dbReference type="NCBI Taxonomy" id="446374"/>
    <lineage>
        <taxon>Bacteria</taxon>
        <taxon>Pseudomonadati</taxon>
        <taxon>Pseudomonadota</taxon>
        <taxon>Gammaproteobacteria</taxon>
        <taxon>Vibrionales</taxon>
        <taxon>Vibrionaceae</taxon>
        <taxon>Vibrio</taxon>
    </lineage>
</organism>
<dbReference type="Gene3D" id="3.50.50.60">
    <property type="entry name" value="FAD/NAD(P)-binding domain"/>
    <property type="match status" value="1"/>
</dbReference>
<name>A0ABT8CKR4_9VIBR</name>
<proteinExistence type="inferred from homology"/>
<dbReference type="InterPro" id="IPR036188">
    <property type="entry name" value="FAD/NAD-bd_sf"/>
</dbReference>
<evidence type="ECO:0000256" key="7">
    <source>
        <dbReference type="ARBA" id="ARBA00023002"/>
    </source>
</evidence>
<dbReference type="GO" id="GO:0004497">
    <property type="term" value="F:monooxygenase activity"/>
    <property type="evidence" value="ECO:0007669"/>
    <property type="project" value="UniProtKB-KW"/>
</dbReference>
<evidence type="ECO:0000313" key="8">
    <source>
        <dbReference type="EMBL" id="MDN3701356.1"/>
    </source>
</evidence>
<keyword evidence="8" id="KW-0503">Monooxygenase</keyword>